<dbReference type="RefSeq" id="WP_267220608.1">
    <property type="nucleotide sequence ID" value="NZ_JAPCWC010000007.1"/>
</dbReference>
<sequence>MHHTKTYRSTRRRWNSMTDQMSDADLIRAHMTATDALDVACTPTNQARFDAIEAEIDHRDCWL</sequence>
<comment type="caution">
    <text evidence="1">The sequence shown here is derived from an EMBL/GenBank/DDBJ whole genome shotgun (WGS) entry which is preliminary data.</text>
</comment>
<evidence type="ECO:0000313" key="2">
    <source>
        <dbReference type="Proteomes" id="UP001589858"/>
    </source>
</evidence>
<dbReference type="Proteomes" id="UP001589858">
    <property type="component" value="Unassembled WGS sequence"/>
</dbReference>
<protein>
    <submittedName>
        <fullName evidence="1">Uncharacterized protein</fullName>
    </submittedName>
</protein>
<reference evidence="1 2" key="1">
    <citation type="submission" date="2024-09" db="EMBL/GenBank/DDBJ databases">
        <authorList>
            <person name="Sun Q."/>
            <person name="Mori K."/>
        </authorList>
    </citation>
    <scope>NUCLEOTIDE SEQUENCE [LARGE SCALE GENOMIC DNA]</scope>
    <source>
        <strain evidence="1 2">CICC 11035S</strain>
    </source>
</reference>
<organism evidence="1 2">
    <name type="scientific">Novosphingobium clariflavum</name>
    <dbReference type="NCBI Taxonomy" id="2029884"/>
    <lineage>
        <taxon>Bacteria</taxon>
        <taxon>Pseudomonadati</taxon>
        <taxon>Pseudomonadota</taxon>
        <taxon>Alphaproteobacteria</taxon>
        <taxon>Sphingomonadales</taxon>
        <taxon>Sphingomonadaceae</taxon>
        <taxon>Novosphingobium</taxon>
    </lineage>
</organism>
<gene>
    <name evidence="1" type="ORF">ACFFF8_01265</name>
</gene>
<accession>A0ABV6S2Z7</accession>
<proteinExistence type="predicted"/>
<keyword evidence="2" id="KW-1185">Reference proteome</keyword>
<name>A0ABV6S2Z7_9SPHN</name>
<evidence type="ECO:0000313" key="1">
    <source>
        <dbReference type="EMBL" id="MFC0683214.1"/>
    </source>
</evidence>
<dbReference type="EMBL" id="JBHLTM010000008">
    <property type="protein sequence ID" value="MFC0683214.1"/>
    <property type="molecule type" value="Genomic_DNA"/>
</dbReference>